<dbReference type="AlphaFoldDB" id="A0A6A0HBR8"/>
<dbReference type="Pfam" id="PF07686">
    <property type="entry name" value="V-set"/>
    <property type="match status" value="1"/>
</dbReference>
<reference evidence="3" key="2">
    <citation type="journal article" date="2018" name="Environ. Sci. Technol.">
        <title>The Toxicogenome of Hyalella azteca: A Model for Sediment Ecotoxicology and Evolutionary Toxicology.</title>
        <authorList>
            <person name="Poynton H.C."/>
            <person name="Hasenbein S."/>
            <person name="Benoit J.B."/>
            <person name="Sepulveda M.S."/>
            <person name="Poelchau M.F."/>
            <person name="Hughes D.S.T."/>
            <person name="Murali S.C."/>
            <person name="Chen S."/>
            <person name="Glastad K.M."/>
            <person name="Goodisman M.A.D."/>
            <person name="Werren J.H."/>
            <person name="Vineis J.H."/>
            <person name="Bowen J.L."/>
            <person name="Friedrich M."/>
            <person name="Jones J."/>
            <person name="Robertson H.M."/>
            <person name="Feyereisen R."/>
            <person name="Mechler-Hickson A."/>
            <person name="Mathers N."/>
            <person name="Lee C.E."/>
            <person name="Colbourne J.K."/>
            <person name="Biales A."/>
            <person name="Johnston J.S."/>
            <person name="Wellborn G.A."/>
            <person name="Rosendale A.J."/>
            <person name="Cridge A.G."/>
            <person name="Munoz-Torres M.C."/>
            <person name="Bain P.A."/>
            <person name="Manny A.R."/>
            <person name="Major K.M."/>
            <person name="Lambert F.N."/>
            <person name="Vulpe C.D."/>
            <person name="Tuck P."/>
            <person name="Blalock B.J."/>
            <person name="Lin Y.Y."/>
            <person name="Smith M.E."/>
            <person name="Ochoa-Acuna H."/>
            <person name="Chen M.M."/>
            <person name="Childers C.P."/>
            <person name="Qu J."/>
            <person name="Dugan S."/>
            <person name="Lee S.L."/>
            <person name="Chao H."/>
            <person name="Dinh H."/>
            <person name="Han Y."/>
            <person name="Doddapaneni H."/>
            <person name="Worley K.C."/>
            <person name="Muzny D.M."/>
            <person name="Gibbs R.A."/>
            <person name="Richards S."/>
        </authorList>
    </citation>
    <scope>NUCLEOTIDE SEQUENCE</scope>
    <source>
        <strain evidence="3">HAZT.00-mixed</strain>
        <tissue evidence="3">Whole organism</tissue>
    </source>
</reference>
<gene>
    <name evidence="3" type="ORF">HAZT_HAZT001154</name>
</gene>
<sequence>MNGAAERNISTTEPNASTTHSGDRKTSSNNTFIITSTATTAQAGEIVFLPCTIPPDMAKHAQVSWVRRQDWHILTSGLQTYTKEQRFAVHHTNATNEWTLAIKYVEVPDQGMYECQSAAPPQYIFWYHNSRMINYDKERGGISVTIEAEPDVRSRLTVTDARQSDSGNYTCDAANTEPASITVYITQGMSQSRAVGSSSRIAVIAYSLLWLPLAVASMRFTPALVTPGDTNTRWLSLLALTEAVKTISNSALDASRRPRAVREELRSPKVSKMKCSVTYLKFATFVTCLLNGKHLAALRDVMNSCRACSACKPGS</sequence>
<proteinExistence type="predicted"/>
<dbReference type="InterPro" id="IPR036179">
    <property type="entry name" value="Ig-like_dom_sf"/>
</dbReference>
<feature type="region of interest" description="Disordered" evidence="1">
    <location>
        <begin position="1"/>
        <end position="29"/>
    </location>
</feature>
<name>A0A6A0HBR8_HYAAZ</name>
<dbReference type="GO" id="GO:0050808">
    <property type="term" value="P:synapse organization"/>
    <property type="evidence" value="ECO:0007669"/>
    <property type="project" value="TreeGrafter"/>
</dbReference>
<feature type="compositionally biased region" description="Polar residues" evidence="1">
    <location>
        <begin position="8"/>
        <end position="20"/>
    </location>
</feature>
<evidence type="ECO:0000259" key="2">
    <source>
        <dbReference type="PROSITE" id="PS50835"/>
    </source>
</evidence>
<reference evidence="3" key="3">
    <citation type="submission" date="2019-06" db="EMBL/GenBank/DDBJ databases">
        <authorList>
            <person name="Poynton C."/>
            <person name="Hasenbein S."/>
            <person name="Benoit J.B."/>
            <person name="Sepulveda M.S."/>
            <person name="Poelchau M.F."/>
            <person name="Murali S.C."/>
            <person name="Chen S."/>
            <person name="Glastad K.M."/>
            <person name="Werren J.H."/>
            <person name="Vineis J.H."/>
            <person name="Bowen J.L."/>
            <person name="Friedrich M."/>
            <person name="Jones J."/>
            <person name="Robertson H.M."/>
            <person name="Feyereisen R."/>
            <person name="Mechler-Hickson A."/>
            <person name="Mathers N."/>
            <person name="Lee C.E."/>
            <person name="Colbourne J.K."/>
            <person name="Biales A."/>
            <person name="Johnston J.S."/>
            <person name="Wellborn G.A."/>
            <person name="Rosendale A.J."/>
            <person name="Cridge A.G."/>
            <person name="Munoz-Torres M.C."/>
            <person name="Bain P.A."/>
            <person name="Manny A.R."/>
            <person name="Major K.M."/>
            <person name="Lambert F.N."/>
            <person name="Vulpe C.D."/>
            <person name="Tuck P."/>
            <person name="Blalock B.J."/>
            <person name="Lin Y.-Y."/>
            <person name="Smith M.E."/>
            <person name="Ochoa-Acuna H."/>
            <person name="Chen M.-J.M."/>
            <person name="Childers C.P."/>
            <person name="Qu J."/>
            <person name="Dugan S."/>
            <person name="Lee S.L."/>
            <person name="Chao H."/>
            <person name="Dinh H."/>
            <person name="Han Y."/>
            <person name="Doddapaneni H."/>
            <person name="Worley K.C."/>
            <person name="Muzny D.M."/>
            <person name="Gibbs R.A."/>
            <person name="Richards S."/>
        </authorList>
    </citation>
    <scope>NUCLEOTIDE SEQUENCE</scope>
    <source>
        <strain evidence="3">HAZT.00-mixed</strain>
        <tissue evidence="3">Whole organism</tissue>
    </source>
</reference>
<dbReference type="GO" id="GO:0032589">
    <property type="term" value="C:neuron projection membrane"/>
    <property type="evidence" value="ECO:0007669"/>
    <property type="project" value="TreeGrafter"/>
</dbReference>
<organism evidence="3">
    <name type="scientific">Hyalella azteca</name>
    <name type="common">Amphipod</name>
    <dbReference type="NCBI Taxonomy" id="294128"/>
    <lineage>
        <taxon>Eukaryota</taxon>
        <taxon>Metazoa</taxon>
        <taxon>Ecdysozoa</taxon>
        <taxon>Arthropoda</taxon>
        <taxon>Crustacea</taxon>
        <taxon>Multicrustacea</taxon>
        <taxon>Malacostraca</taxon>
        <taxon>Eumalacostraca</taxon>
        <taxon>Peracarida</taxon>
        <taxon>Amphipoda</taxon>
        <taxon>Senticaudata</taxon>
        <taxon>Talitrida</taxon>
        <taxon>Talitroidea</taxon>
        <taxon>Hyalellidae</taxon>
        <taxon>Hyalella</taxon>
    </lineage>
</organism>
<dbReference type="CDD" id="cd00096">
    <property type="entry name" value="Ig"/>
    <property type="match status" value="1"/>
</dbReference>
<dbReference type="SUPFAM" id="SSF48726">
    <property type="entry name" value="Immunoglobulin"/>
    <property type="match status" value="1"/>
</dbReference>
<dbReference type="InterPro" id="IPR003599">
    <property type="entry name" value="Ig_sub"/>
</dbReference>
<dbReference type="InterPro" id="IPR013783">
    <property type="entry name" value="Ig-like_fold"/>
</dbReference>
<dbReference type="PANTHER" id="PTHR23279">
    <property type="entry name" value="DEFECTIVE PROBOSCIS EXTENSION RESPONSE DPR -RELATED"/>
    <property type="match status" value="1"/>
</dbReference>
<dbReference type="SMART" id="SM00409">
    <property type="entry name" value="IG"/>
    <property type="match status" value="1"/>
</dbReference>
<feature type="domain" description="Ig-like" evidence="2">
    <location>
        <begin position="14"/>
        <end position="182"/>
    </location>
</feature>
<dbReference type="Gene3D" id="2.60.40.10">
    <property type="entry name" value="Immunoglobulins"/>
    <property type="match status" value="2"/>
</dbReference>
<dbReference type="EMBL" id="JQDR03002748">
    <property type="protein sequence ID" value="KAA0202929.1"/>
    <property type="molecule type" value="Genomic_DNA"/>
</dbReference>
<reference evidence="3" key="1">
    <citation type="submission" date="2014-08" db="EMBL/GenBank/DDBJ databases">
        <authorList>
            <person name="Murali S."/>
            <person name="Richards S."/>
            <person name="Bandaranaike D."/>
            <person name="Bellair M."/>
            <person name="Blankenburg K."/>
            <person name="Chao H."/>
            <person name="Dinh H."/>
            <person name="Doddapaneni H."/>
            <person name="Dugan-Rocha S."/>
            <person name="Elkadiri S."/>
            <person name="Gnanaolivu R."/>
            <person name="Hughes D."/>
            <person name="Lee S."/>
            <person name="Li M."/>
            <person name="Ming W."/>
            <person name="Munidasa M."/>
            <person name="Muniz J."/>
            <person name="Nguyen L."/>
            <person name="Osuji N."/>
            <person name="Pu L.-L."/>
            <person name="Puazo M."/>
            <person name="Skinner E."/>
            <person name="Qu C."/>
            <person name="Quiroz J."/>
            <person name="Raj R."/>
            <person name="Weissenberger G."/>
            <person name="Xin Y."/>
            <person name="Zou X."/>
            <person name="Han Y."/>
            <person name="Worley K."/>
            <person name="Muzny D."/>
            <person name="Gibbs R."/>
        </authorList>
    </citation>
    <scope>NUCLEOTIDE SEQUENCE</scope>
    <source>
        <strain evidence="3">HAZT.00-mixed</strain>
        <tissue evidence="3">Whole organism</tissue>
    </source>
</reference>
<dbReference type="InterPro" id="IPR007110">
    <property type="entry name" value="Ig-like_dom"/>
</dbReference>
<dbReference type="InterPro" id="IPR013106">
    <property type="entry name" value="Ig_V-set"/>
</dbReference>
<protein>
    <recommendedName>
        <fullName evidence="2">Ig-like domain-containing protein</fullName>
    </recommendedName>
</protein>
<dbReference type="PANTHER" id="PTHR23279:SF45">
    <property type="entry name" value="DEFECTIVE PROBOSCIS EXTENSION RESPONSE 12, ISOFORM C"/>
    <property type="match status" value="1"/>
</dbReference>
<evidence type="ECO:0000256" key="1">
    <source>
        <dbReference type="SAM" id="MobiDB-lite"/>
    </source>
</evidence>
<accession>A0A6A0HBR8</accession>
<dbReference type="InterPro" id="IPR037448">
    <property type="entry name" value="Zig-8"/>
</dbReference>
<dbReference type="Proteomes" id="UP000711488">
    <property type="component" value="Unassembled WGS sequence"/>
</dbReference>
<comment type="caution">
    <text evidence="3">The sequence shown here is derived from an EMBL/GenBank/DDBJ whole genome shotgun (WGS) entry which is preliminary data.</text>
</comment>
<evidence type="ECO:0000313" key="3">
    <source>
        <dbReference type="EMBL" id="KAA0202929.1"/>
    </source>
</evidence>
<dbReference type="PROSITE" id="PS50835">
    <property type="entry name" value="IG_LIKE"/>
    <property type="match status" value="1"/>
</dbReference>